<keyword evidence="4" id="KW-0812">Transmembrane</keyword>
<dbReference type="EMBL" id="CM018034">
    <property type="protein sequence ID" value="KAA8543865.1"/>
    <property type="molecule type" value="Genomic_DNA"/>
</dbReference>
<reference evidence="8 9" key="1">
    <citation type="submission" date="2019-09" db="EMBL/GenBank/DDBJ databases">
        <title>A chromosome-level genome assembly of the Chinese tupelo Nyssa sinensis.</title>
        <authorList>
            <person name="Yang X."/>
            <person name="Kang M."/>
            <person name="Yang Y."/>
            <person name="Xiong H."/>
            <person name="Wang M."/>
            <person name="Zhang Z."/>
            <person name="Wang Z."/>
            <person name="Wu H."/>
            <person name="Ma T."/>
            <person name="Liu J."/>
            <person name="Xi Z."/>
        </authorList>
    </citation>
    <scope>NUCLEOTIDE SEQUENCE [LARGE SCALE GENOMIC DNA]</scope>
    <source>
        <strain evidence="8">J267</strain>
        <tissue evidence="8">Leaf</tissue>
    </source>
</reference>
<dbReference type="InterPro" id="IPR004263">
    <property type="entry name" value="Exostosin"/>
</dbReference>
<proteinExistence type="inferred from homology"/>
<keyword evidence="9" id="KW-1185">Reference proteome</keyword>
<evidence type="ECO:0000313" key="9">
    <source>
        <dbReference type="Proteomes" id="UP000325577"/>
    </source>
</evidence>
<dbReference type="GO" id="GO:0016757">
    <property type="term" value="F:glycosyltransferase activity"/>
    <property type="evidence" value="ECO:0007669"/>
    <property type="project" value="UniProtKB-KW"/>
</dbReference>
<evidence type="ECO:0000256" key="2">
    <source>
        <dbReference type="ARBA" id="ARBA00010271"/>
    </source>
</evidence>
<feature type="domain" description="Exostosin GT47" evidence="7">
    <location>
        <begin position="41"/>
        <end position="332"/>
    </location>
</feature>
<name>A0A5J5BL54_9ASTE</name>
<evidence type="ECO:0000256" key="3">
    <source>
        <dbReference type="ARBA" id="ARBA00022676"/>
    </source>
</evidence>
<evidence type="ECO:0000256" key="4">
    <source>
        <dbReference type="ARBA" id="ARBA00022968"/>
    </source>
</evidence>
<comment type="subcellular location">
    <subcellularLocation>
        <location evidence="1">Golgi apparatus membrane</location>
        <topology evidence="1">Single-pass type II membrane protein</topology>
    </subcellularLocation>
</comment>
<keyword evidence="3" id="KW-0328">Glycosyltransferase</keyword>
<evidence type="ECO:0000256" key="6">
    <source>
        <dbReference type="SAM" id="MobiDB-lite"/>
    </source>
</evidence>
<dbReference type="InterPro" id="IPR040911">
    <property type="entry name" value="Exostosin_GT47"/>
</dbReference>
<keyword evidence="3" id="KW-0808">Transferase</keyword>
<protein>
    <recommendedName>
        <fullName evidence="7">Exostosin GT47 domain-containing protein</fullName>
    </recommendedName>
</protein>
<keyword evidence="4" id="KW-0735">Signal-anchor</keyword>
<keyword evidence="5" id="KW-0333">Golgi apparatus</keyword>
<dbReference type="PANTHER" id="PTHR11062">
    <property type="entry name" value="EXOSTOSIN HEPARAN SULFATE GLYCOSYLTRANSFERASE -RELATED"/>
    <property type="match status" value="1"/>
</dbReference>
<dbReference type="Pfam" id="PF03016">
    <property type="entry name" value="Exostosin_GT47"/>
    <property type="match status" value="1"/>
</dbReference>
<dbReference type="OrthoDB" id="1924787at2759"/>
<evidence type="ECO:0000313" key="8">
    <source>
        <dbReference type="EMBL" id="KAA8543865.1"/>
    </source>
</evidence>
<accession>A0A5J5BL54</accession>
<organism evidence="8 9">
    <name type="scientific">Nyssa sinensis</name>
    <dbReference type="NCBI Taxonomy" id="561372"/>
    <lineage>
        <taxon>Eukaryota</taxon>
        <taxon>Viridiplantae</taxon>
        <taxon>Streptophyta</taxon>
        <taxon>Embryophyta</taxon>
        <taxon>Tracheophyta</taxon>
        <taxon>Spermatophyta</taxon>
        <taxon>Magnoliopsida</taxon>
        <taxon>eudicotyledons</taxon>
        <taxon>Gunneridae</taxon>
        <taxon>Pentapetalae</taxon>
        <taxon>asterids</taxon>
        <taxon>Cornales</taxon>
        <taxon>Nyssaceae</taxon>
        <taxon>Nyssa</taxon>
    </lineage>
</organism>
<dbReference type="AlphaFoldDB" id="A0A5J5BL54"/>
<sequence length="395" mass="46066">MNEKTVEKGSTQNVDRTPVITENEAETENQEEPVKKPDADSCSGRYIYVHDLPSRFNYDLLEQCQMKQYECLTNDSSMASAIFVPYYAGFEVARYLWGSKMSMRDSGSLDVVKWLRGKPEWKVMWGRDHFLVAGRITWDFRRVIDDDSAWGNKLMVLPESKNMTMLTIESSPWNNNDFAIPYPTYFHPSSDNEVFQWQNKVRKLRRRFLFSFAGAPRPNIEESIRNEIIEHCLASKRKCKFLNCTNVGNKCHKPVYVMKMFQSSVFCLQPPGDSFTRRSTFDTILAGCIPVFFHPASAYVEYLWHLPKNFSKYSVFIPEDEFKNRTISIEKTLLDIPKRKVLAMREEVIKLIPKVIYADPTSRLETLEDAFDITLKGVLDRIQTLKRNIREGKEF</sequence>
<evidence type="ECO:0000256" key="1">
    <source>
        <dbReference type="ARBA" id="ARBA00004323"/>
    </source>
</evidence>
<gene>
    <name evidence="8" type="ORF">F0562_021958</name>
</gene>
<dbReference type="Proteomes" id="UP000325577">
    <property type="component" value="Linkage Group LG11"/>
</dbReference>
<dbReference type="GO" id="GO:0000139">
    <property type="term" value="C:Golgi membrane"/>
    <property type="evidence" value="ECO:0007669"/>
    <property type="project" value="UniProtKB-SubCell"/>
</dbReference>
<feature type="region of interest" description="Disordered" evidence="6">
    <location>
        <begin position="1"/>
        <end position="39"/>
    </location>
</feature>
<comment type="similarity">
    <text evidence="2">Belongs to the glycosyltransferase 47 family.</text>
</comment>
<evidence type="ECO:0000256" key="5">
    <source>
        <dbReference type="ARBA" id="ARBA00023034"/>
    </source>
</evidence>
<dbReference type="PANTHER" id="PTHR11062:SF282">
    <property type="entry name" value="XYLOGLUCAN GALACTOSYLTRANSFERASE GT11-RELATED"/>
    <property type="match status" value="1"/>
</dbReference>
<evidence type="ECO:0000259" key="7">
    <source>
        <dbReference type="Pfam" id="PF03016"/>
    </source>
</evidence>